<dbReference type="AlphaFoldDB" id="A0A8J5WL03"/>
<dbReference type="EMBL" id="JAAALK010000081">
    <property type="protein sequence ID" value="KAG8090441.1"/>
    <property type="molecule type" value="Genomic_DNA"/>
</dbReference>
<gene>
    <name evidence="2" type="ORF">GUJ93_ZPchr0011g27692</name>
</gene>
<keyword evidence="3" id="KW-1185">Reference proteome</keyword>
<dbReference type="Pfam" id="PF22215">
    <property type="entry name" value="MLKL_N"/>
    <property type="match status" value="1"/>
</dbReference>
<accession>A0A8J5WL03</accession>
<evidence type="ECO:0000313" key="3">
    <source>
        <dbReference type="Proteomes" id="UP000729402"/>
    </source>
</evidence>
<protein>
    <recommendedName>
        <fullName evidence="1">Mixed lineage kinase domain-containing protein</fullName>
    </recommendedName>
</protein>
<comment type="caution">
    <text evidence="2">The sequence shown here is derived from an EMBL/GenBank/DDBJ whole genome shotgun (WGS) entry which is preliminary data.</text>
</comment>
<name>A0A8J5WL03_ZIZPA</name>
<evidence type="ECO:0000313" key="2">
    <source>
        <dbReference type="EMBL" id="KAG8090441.1"/>
    </source>
</evidence>
<reference evidence="2" key="2">
    <citation type="submission" date="2021-02" db="EMBL/GenBank/DDBJ databases">
        <authorList>
            <person name="Kimball J.A."/>
            <person name="Haas M.W."/>
            <person name="Macchietto M."/>
            <person name="Kono T."/>
            <person name="Duquette J."/>
            <person name="Shao M."/>
        </authorList>
    </citation>
    <scope>NUCLEOTIDE SEQUENCE</scope>
    <source>
        <tissue evidence="2">Fresh leaf tissue</tissue>
    </source>
</reference>
<dbReference type="Proteomes" id="UP000729402">
    <property type="component" value="Unassembled WGS sequence"/>
</dbReference>
<dbReference type="InterPro" id="IPR054000">
    <property type="entry name" value="MLKL_N"/>
</dbReference>
<sequence>MEALTLVSSVATVVKIVQDIKKAVKTVRRNRKRFQELAERVNHIGEVLKKLDTNGSSTSTAAAAAMRRLEGALGRALKLVRSCQKGSVIRPYSLLVGARPIEDVNAEIDRCLLDVLACLGIANLVLASRLVHNLNAAAGGDPNPTTTDHVTANNYEDDEMAVVSTDVGKSEQNGNYEMAAAAVEVTCVHLHQHQRMPPASASHWHCYHYCTCIQLQLPPSPSSHDGYHHYHYYYCTCSIHGVAGCYYHSPYYSSPESWFSDDNPNSCSIM</sequence>
<dbReference type="PANTHER" id="PTHR35832:SF6">
    <property type="entry name" value="EXPRESSED PROTEIN"/>
    <property type="match status" value="1"/>
</dbReference>
<proteinExistence type="predicted"/>
<dbReference type="InterPro" id="IPR059179">
    <property type="entry name" value="MLKL-like_MCAfunc"/>
</dbReference>
<dbReference type="CDD" id="cd21037">
    <property type="entry name" value="MLKL_NTD"/>
    <property type="match status" value="1"/>
</dbReference>
<reference evidence="2" key="1">
    <citation type="journal article" date="2021" name="bioRxiv">
        <title>Whole Genome Assembly and Annotation of Northern Wild Rice, Zizania palustris L., Supports a Whole Genome Duplication in the Zizania Genus.</title>
        <authorList>
            <person name="Haas M."/>
            <person name="Kono T."/>
            <person name="Macchietto M."/>
            <person name="Millas R."/>
            <person name="McGilp L."/>
            <person name="Shao M."/>
            <person name="Duquette J."/>
            <person name="Hirsch C.N."/>
            <person name="Kimball J."/>
        </authorList>
    </citation>
    <scope>NUCLEOTIDE SEQUENCE</scope>
    <source>
        <tissue evidence="2">Fresh leaf tissue</tissue>
    </source>
</reference>
<evidence type="ECO:0000259" key="1">
    <source>
        <dbReference type="Pfam" id="PF22215"/>
    </source>
</evidence>
<dbReference type="PANTHER" id="PTHR35832">
    <property type="entry name" value="OS12G0248400 PROTEIN-RELATED"/>
    <property type="match status" value="1"/>
</dbReference>
<organism evidence="2 3">
    <name type="scientific">Zizania palustris</name>
    <name type="common">Northern wild rice</name>
    <dbReference type="NCBI Taxonomy" id="103762"/>
    <lineage>
        <taxon>Eukaryota</taxon>
        <taxon>Viridiplantae</taxon>
        <taxon>Streptophyta</taxon>
        <taxon>Embryophyta</taxon>
        <taxon>Tracheophyta</taxon>
        <taxon>Spermatophyta</taxon>
        <taxon>Magnoliopsida</taxon>
        <taxon>Liliopsida</taxon>
        <taxon>Poales</taxon>
        <taxon>Poaceae</taxon>
        <taxon>BOP clade</taxon>
        <taxon>Oryzoideae</taxon>
        <taxon>Oryzeae</taxon>
        <taxon>Zizaniinae</taxon>
        <taxon>Zizania</taxon>
    </lineage>
</organism>
<dbReference type="OrthoDB" id="696697at2759"/>
<feature type="domain" description="Mixed lineage kinase" evidence="1">
    <location>
        <begin position="11"/>
        <end position="120"/>
    </location>
</feature>